<keyword evidence="4 6" id="KW-0067">ATP-binding</keyword>
<dbReference type="PANTHER" id="PTHR11070">
    <property type="entry name" value="UVRD / RECB / PCRA DNA HELICASE FAMILY MEMBER"/>
    <property type="match status" value="1"/>
</dbReference>
<keyword evidence="3 6" id="KW-0347">Helicase</keyword>
<accession>Q3A0F8</accession>
<organism evidence="8 9">
    <name type="scientific">Syntrophotalea carbinolica (strain DSM 2380 / NBRC 103641 / GraBd1)</name>
    <name type="common">Pelobacter carbinolicus</name>
    <dbReference type="NCBI Taxonomy" id="338963"/>
    <lineage>
        <taxon>Bacteria</taxon>
        <taxon>Pseudomonadati</taxon>
        <taxon>Thermodesulfobacteriota</taxon>
        <taxon>Desulfuromonadia</taxon>
        <taxon>Desulfuromonadales</taxon>
        <taxon>Syntrophotaleaceae</taxon>
        <taxon>Syntrophotalea</taxon>
    </lineage>
</organism>
<sequence length="658" mass="74188">MMPQTFTLQEEQRLSEVCNAVDSFQADRKKQLTDHDRKIRDLEVERLESVDPREKDRLTAEIRRLSQYDPAKYLVPFEQGQSPYLAGVVIHDEDPRIGQKHLLFGKQSLMAGSQVIVVDWRKAEISKLYYDWEEGEEYEDDIGGRERFGMIEKKISYGIRRRELLTIQTGAGTLKKTDEGWVEQGRQNASAVRKESVGDHRMVDIVSLISREQFGLITKQHGGCLYLTGGAGCGKTTVALHRLSFLLFNQPELFRPQRCLVVMFNRSLCDYIRQTSTDLLTNRLPVDTFHSWSAKALRSFGVAAKFSACQGQGLGSLKKQAGMYHALVEYVRVTKAQDDPFADLEAFYNRTDLLARHLSDRRQIERLAHSGAKLSGAQTQELSFDDSGILLHLLQLRCQVEDVYQEAYGWYDHILIDEAQDLSLIELKALTLATTKHRSLTVCADEKQKILDFVDSKGISAFQMDLKNQGLSSGELCVSYRSTAQIMALASRVSGRPVTEVVNEGPDPRFHKWDTQEESLAHLKRSLRVLLEREPKSLTAIICRYKGEAQSVYAAMKGISGVRLQTGSLSFEPGVLITNAHQVKGLEFGGVILWNPTRKAYPDTEIGKNLLYVVITRASNRLAIYHHEPLTGLLCNRSVEDVGICRKAVGDCGNKDPD</sequence>
<dbReference type="InterPro" id="IPR027785">
    <property type="entry name" value="UvrD-like_helicase_C"/>
</dbReference>
<protein>
    <recommendedName>
        <fullName evidence="5">DNA 3'-5' helicase II</fullName>
    </recommendedName>
</protein>
<dbReference type="GO" id="GO:0000725">
    <property type="term" value="P:recombinational repair"/>
    <property type="evidence" value="ECO:0007669"/>
    <property type="project" value="TreeGrafter"/>
</dbReference>
<evidence type="ECO:0000256" key="4">
    <source>
        <dbReference type="ARBA" id="ARBA00022840"/>
    </source>
</evidence>
<gene>
    <name evidence="8" type="ordered locus">Pcar_2914</name>
</gene>
<dbReference type="PANTHER" id="PTHR11070:SF2">
    <property type="entry name" value="ATP-DEPENDENT DNA HELICASE SRS2"/>
    <property type="match status" value="1"/>
</dbReference>
<proteinExistence type="predicted"/>
<dbReference type="Gene3D" id="3.40.50.300">
    <property type="entry name" value="P-loop containing nucleotide triphosphate hydrolases"/>
    <property type="match status" value="2"/>
</dbReference>
<dbReference type="Pfam" id="PF00580">
    <property type="entry name" value="UvrD-helicase"/>
    <property type="match status" value="1"/>
</dbReference>
<dbReference type="PROSITE" id="PS51198">
    <property type="entry name" value="UVRD_HELICASE_ATP_BIND"/>
    <property type="match status" value="1"/>
</dbReference>
<evidence type="ECO:0000259" key="7">
    <source>
        <dbReference type="PROSITE" id="PS51198"/>
    </source>
</evidence>
<name>Q3A0F8_SYNC1</name>
<dbReference type="GO" id="GO:0016787">
    <property type="term" value="F:hydrolase activity"/>
    <property type="evidence" value="ECO:0007669"/>
    <property type="project" value="UniProtKB-UniRule"/>
</dbReference>
<dbReference type="Pfam" id="PF13538">
    <property type="entry name" value="UvrD_C_2"/>
    <property type="match status" value="1"/>
</dbReference>
<evidence type="ECO:0000256" key="5">
    <source>
        <dbReference type="ARBA" id="ARBA00034923"/>
    </source>
</evidence>
<dbReference type="GO" id="GO:0043138">
    <property type="term" value="F:3'-5' DNA helicase activity"/>
    <property type="evidence" value="ECO:0007669"/>
    <property type="project" value="TreeGrafter"/>
</dbReference>
<keyword evidence="1 6" id="KW-0547">Nucleotide-binding</keyword>
<evidence type="ECO:0000313" key="8">
    <source>
        <dbReference type="EMBL" id="ABA90149.1"/>
    </source>
</evidence>
<dbReference type="eggNOG" id="COG0210">
    <property type="taxonomic scope" value="Bacteria"/>
</dbReference>
<reference evidence="9" key="1">
    <citation type="submission" date="2005-10" db="EMBL/GenBank/DDBJ databases">
        <title>Complete sequence of Pelobacter carbinolicus DSM 2380.</title>
        <authorList>
            <person name="Copeland A."/>
            <person name="Lucas S."/>
            <person name="Lapidus A."/>
            <person name="Barry K."/>
            <person name="Detter J.C."/>
            <person name="Glavina T."/>
            <person name="Hammon N."/>
            <person name="Israni S."/>
            <person name="Pitluck S."/>
            <person name="Chertkov O."/>
            <person name="Schmutz J."/>
            <person name="Larimer F."/>
            <person name="Land M."/>
            <person name="Kyrpides N."/>
            <person name="Ivanova N."/>
            <person name="Richardson P."/>
        </authorList>
    </citation>
    <scope>NUCLEOTIDE SEQUENCE [LARGE SCALE GENOMIC DNA]</scope>
    <source>
        <strain evidence="9">DSM 2380 / NBRC 103641 / GraBd1</strain>
    </source>
</reference>
<dbReference type="Proteomes" id="UP000002534">
    <property type="component" value="Chromosome"/>
</dbReference>
<dbReference type="STRING" id="338963.Pcar_2914"/>
<dbReference type="KEGG" id="pca:Pcar_2914"/>
<dbReference type="RefSeq" id="WP_011342700.1">
    <property type="nucleotide sequence ID" value="NC_007498.2"/>
</dbReference>
<reference evidence="8 9" key="2">
    <citation type="journal article" date="2012" name="BMC Genomics">
        <title>The genome of Pelobacter carbinolicus reveals surprising metabolic capabilities and physiological features.</title>
        <authorList>
            <person name="Aklujkar M."/>
            <person name="Haveman S.A."/>
            <person name="Didonato R.Jr."/>
            <person name="Chertkov O."/>
            <person name="Han C.S."/>
            <person name="Land M.L."/>
            <person name="Brown P."/>
            <person name="Lovley D.R."/>
        </authorList>
    </citation>
    <scope>NUCLEOTIDE SEQUENCE [LARGE SCALE GENOMIC DNA]</scope>
    <source>
        <strain evidence="9">DSM 2380 / NBRC 103641 / GraBd1</strain>
    </source>
</reference>
<dbReference type="InterPro" id="IPR000212">
    <property type="entry name" value="DNA_helicase_UvrD/REP"/>
</dbReference>
<evidence type="ECO:0000256" key="2">
    <source>
        <dbReference type="ARBA" id="ARBA00022801"/>
    </source>
</evidence>
<evidence type="ECO:0000256" key="3">
    <source>
        <dbReference type="ARBA" id="ARBA00022806"/>
    </source>
</evidence>
<dbReference type="HOGENOM" id="CLU_010312_4_0_7"/>
<dbReference type="InterPro" id="IPR014016">
    <property type="entry name" value="UvrD-like_ATP-bd"/>
</dbReference>
<evidence type="ECO:0000256" key="1">
    <source>
        <dbReference type="ARBA" id="ARBA00022741"/>
    </source>
</evidence>
<dbReference type="EMBL" id="CP000142">
    <property type="protein sequence ID" value="ABA90149.1"/>
    <property type="molecule type" value="Genomic_DNA"/>
</dbReference>
<dbReference type="GO" id="GO:0005524">
    <property type="term" value="F:ATP binding"/>
    <property type="evidence" value="ECO:0007669"/>
    <property type="project" value="UniProtKB-UniRule"/>
</dbReference>
<keyword evidence="9" id="KW-1185">Reference proteome</keyword>
<feature type="domain" description="UvrD-like helicase ATP-binding" evidence="7">
    <location>
        <begin position="208"/>
        <end position="483"/>
    </location>
</feature>
<dbReference type="SUPFAM" id="SSF52540">
    <property type="entry name" value="P-loop containing nucleoside triphosphate hydrolases"/>
    <property type="match status" value="1"/>
</dbReference>
<dbReference type="AlphaFoldDB" id="Q3A0F8"/>
<keyword evidence="2 6" id="KW-0378">Hydrolase</keyword>
<evidence type="ECO:0000256" key="6">
    <source>
        <dbReference type="PROSITE-ProRule" id="PRU00560"/>
    </source>
</evidence>
<dbReference type="InterPro" id="IPR027417">
    <property type="entry name" value="P-loop_NTPase"/>
</dbReference>
<feature type="binding site" evidence="6">
    <location>
        <begin position="229"/>
        <end position="236"/>
    </location>
    <ligand>
        <name>ATP</name>
        <dbReference type="ChEBI" id="CHEBI:30616"/>
    </ligand>
</feature>
<dbReference type="GO" id="GO:0005829">
    <property type="term" value="C:cytosol"/>
    <property type="evidence" value="ECO:0007669"/>
    <property type="project" value="TreeGrafter"/>
</dbReference>
<dbReference type="GO" id="GO:0003677">
    <property type="term" value="F:DNA binding"/>
    <property type="evidence" value="ECO:0007669"/>
    <property type="project" value="InterPro"/>
</dbReference>
<evidence type="ECO:0000313" key="9">
    <source>
        <dbReference type="Proteomes" id="UP000002534"/>
    </source>
</evidence>